<comment type="caution">
    <text evidence="1">The sequence shown here is derived from an EMBL/GenBank/DDBJ whole genome shotgun (WGS) entry which is preliminary data.</text>
</comment>
<dbReference type="EMBL" id="CM047899">
    <property type="protein sequence ID" value="KAJ0103395.1"/>
    <property type="molecule type" value="Genomic_DNA"/>
</dbReference>
<accession>A0ACC1BWN0</accession>
<reference evidence="2" key="1">
    <citation type="journal article" date="2023" name="G3 (Bethesda)">
        <title>Genome assembly and association tests identify interacting loci associated with vigor, precocity, and sex in interspecific pistachio rootstocks.</title>
        <authorList>
            <person name="Palmer W."/>
            <person name="Jacygrad E."/>
            <person name="Sagayaradj S."/>
            <person name="Cavanaugh K."/>
            <person name="Han R."/>
            <person name="Bertier L."/>
            <person name="Beede B."/>
            <person name="Kafkas S."/>
            <person name="Golino D."/>
            <person name="Preece J."/>
            <person name="Michelmore R."/>
        </authorList>
    </citation>
    <scope>NUCLEOTIDE SEQUENCE [LARGE SCALE GENOMIC DNA]</scope>
</reference>
<evidence type="ECO:0000313" key="2">
    <source>
        <dbReference type="Proteomes" id="UP001164250"/>
    </source>
</evidence>
<organism evidence="1 2">
    <name type="scientific">Pistacia atlantica</name>
    <dbReference type="NCBI Taxonomy" id="434234"/>
    <lineage>
        <taxon>Eukaryota</taxon>
        <taxon>Viridiplantae</taxon>
        <taxon>Streptophyta</taxon>
        <taxon>Embryophyta</taxon>
        <taxon>Tracheophyta</taxon>
        <taxon>Spermatophyta</taxon>
        <taxon>Magnoliopsida</taxon>
        <taxon>eudicotyledons</taxon>
        <taxon>Gunneridae</taxon>
        <taxon>Pentapetalae</taxon>
        <taxon>rosids</taxon>
        <taxon>malvids</taxon>
        <taxon>Sapindales</taxon>
        <taxon>Anacardiaceae</taxon>
        <taxon>Pistacia</taxon>
    </lineage>
</organism>
<sequence length="730" mass="78668">MQNFFLNPSSMASTFLKLLSFLFLHCLTVTSSTSNQTAKPYVVYMGSSSNNENGDVEVAELAHLQLLSSIIPGEESDRISLIHHYKHSFKGFSAMLTEKEASLLSGREGIVSVFPDRVLQLHTTRSWDFLEEAAAQPSVSTWANYRYHRHSSDVIIGVIDTGIWPESESFKDQGLGEIPPRWKGVCMESPDFKKSNCNRKLIGARYYKTPSTHKTAGSPRDFLGHGTHTASTAAGARVANASYFGLAQGTVRGGSPSSRIASYQACSESGCSGATLLKAIDDAVEDGVDIISISIGMSSLFQSDYLSDPIAIGAFHAEQNGIMVVCSAGNDGPDPSTVVNTAPWVFTVSASSIDRDFESSIVLGSGKIIQGSAISLSNLSHSKTYPLAFGKDIAASFTPESEARDCRPGSLDAKKVEGKIIVCLDNDPTIPRRIKKLVAEDAKAKGLIFVNEDDKAVPFDSGTFPYAQVGNSDGYQIIKYINFTKNPTATILSTVDVPRYKPAPVVAYFSSIGPGAFTENILKPDAAAPGVAILAAIVPKVGTARKARYYDNTGKPLKSSSGHYANPHEMGVGEISPLKALSPGLVFETTIKDYLRFLCYYGYSNKIIRSMANSNFNCSKNSIDKLISNINYPSISISKLGRNKAIRTVRRTVTNVGLTNATYTASVQAPSGLVVNVYPKKISFGAGVKRASLKVSFNGKEASSGYNFGSITLWDGRRSSVRMVYAVNVE</sequence>
<keyword evidence="2" id="KW-1185">Reference proteome</keyword>
<protein>
    <submittedName>
        <fullName evidence="1">Uncharacterized protein</fullName>
    </submittedName>
</protein>
<gene>
    <name evidence="1" type="ORF">Patl1_05767</name>
</gene>
<evidence type="ECO:0000313" key="1">
    <source>
        <dbReference type="EMBL" id="KAJ0103395.1"/>
    </source>
</evidence>
<name>A0ACC1BWN0_9ROSI</name>
<proteinExistence type="predicted"/>
<dbReference type="Proteomes" id="UP001164250">
    <property type="component" value="Chromosome 3"/>
</dbReference>